<keyword evidence="7" id="KW-0804">Transcription</keyword>
<comment type="caution">
    <text evidence="11">The sequence shown here is derived from an EMBL/GenBank/DDBJ whole genome shotgun (WGS) entry which is preliminary data.</text>
</comment>
<reference evidence="11" key="1">
    <citation type="submission" date="2020-08" db="EMBL/GenBank/DDBJ databases">
        <title>Spodoptera exigua strain:BAW_Kor-Di-RS1 Genome sequencing and assembly.</title>
        <authorList>
            <person name="Kim J."/>
            <person name="Nam H.Y."/>
            <person name="Kwon M."/>
            <person name="Choi J.H."/>
            <person name="Cho S.R."/>
            <person name="Kim G.-H."/>
        </authorList>
    </citation>
    <scope>NUCLEOTIDE SEQUENCE</scope>
    <source>
        <strain evidence="11">BAW_Kor-Di-RS1</strain>
        <tissue evidence="11">Whole-body</tissue>
    </source>
</reference>
<keyword evidence="2" id="KW-0479">Metal-binding</keyword>
<dbReference type="GO" id="GO:0005634">
    <property type="term" value="C:nucleus"/>
    <property type="evidence" value="ECO:0007669"/>
    <property type="project" value="UniProtKB-SubCell"/>
</dbReference>
<keyword evidence="4" id="KW-0862">Zinc</keyword>
<dbReference type="EMBL" id="JACKWZ010000025">
    <property type="protein sequence ID" value="KAF9421303.1"/>
    <property type="molecule type" value="Genomic_DNA"/>
</dbReference>
<evidence type="ECO:0000313" key="11">
    <source>
        <dbReference type="EMBL" id="KAF9421303.1"/>
    </source>
</evidence>
<organism evidence="11 12">
    <name type="scientific">Spodoptera exigua</name>
    <name type="common">Beet armyworm</name>
    <name type="synonym">Noctua fulgens</name>
    <dbReference type="NCBI Taxonomy" id="7107"/>
    <lineage>
        <taxon>Eukaryota</taxon>
        <taxon>Metazoa</taxon>
        <taxon>Ecdysozoa</taxon>
        <taxon>Arthropoda</taxon>
        <taxon>Hexapoda</taxon>
        <taxon>Insecta</taxon>
        <taxon>Pterygota</taxon>
        <taxon>Neoptera</taxon>
        <taxon>Endopterygota</taxon>
        <taxon>Lepidoptera</taxon>
        <taxon>Glossata</taxon>
        <taxon>Ditrysia</taxon>
        <taxon>Noctuoidea</taxon>
        <taxon>Noctuidae</taxon>
        <taxon>Amphipyrinae</taxon>
        <taxon>Spodoptera</taxon>
    </lineage>
</organism>
<keyword evidence="5" id="KW-0805">Transcription regulation</keyword>
<evidence type="ECO:0000256" key="6">
    <source>
        <dbReference type="ARBA" id="ARBA00023125"/>
    </source>
</evidence>
<dbReference type="PANTHER" id="PTHR46481:SF10">
    <property type="entry name" value="ZINC FINGER BED DOMAIN-CONTAINING PROTEIN 39"/>
    <property type="match status" value="1"/>
</dbReference>
<dbReference type="SMART" id="SM00614">
    <property type="entry name" value="ZnF_BED"/>
    <property type="match status" value="1"/>
</dbReference>
<dbReference type="InterPro" id="IPR052035">
    <property type="entry name" value="ZnF_BED_domain_contain"/>
</dbReference>
<evidence type="ECO:0000256" key="7">
    <source>
        <dbReference type="ARBA" id="ARBA00023163"/>
    </source>
</evidence>
<evidence type="ECO:0000256" key="8">
    <source>
        <dbReference type="ARBA" id="ARBA00023242"/>
    </source>
</evidence>
<evidence type="ECO:0000313" key="12">
    <source>
        <dbReference type="Proteomes" id="UP000648187"/>
    </source>
</evidence>
<dbReference type="InterPro" id="IPR008906">
    <property type="entry name" value="HATC_C_dom"/>
</dbReference>
<dbReference type="AlphaFoldDB" id="A0A835GNB7"/>
<feature type="non-terminal residue" evidence="11">
    <location>
        <position position="552"/>
    </location>
</feature>
<keyword evidence="12" id="KW-1185">Reference proteome</keyword>
<protein>
    <recommendedName>
        <fullName evidence="10">BED-type domain-containing protein</fullName>
    </recommendedName>
</protein>
<gene>
    <name evidence="11" type="ORF">HW555_002775</name>
</gene>
<dbReference type="GO" id="GO:0046983">
    <property type="term" value="F:protein dimerization activity"/>
    <property type="evidence" value="ECO:0007669"/>
    <property type="project" value="InterPro"/>
</dbReference>
<dbReference type="SUPFAM" id="SSF57667">
    <property type="entry name" value="beta-beta-alpha zinc fingers"/>
    <property type="match status" value="1"/>
</dbReference>
<dbReference type="SUPFAM" id="SSF53098">
    <property type="entry name" value="Ribonuclease H-like"/>
    <property type="match status" value="1"/>
</dbReference>
<comment type="subcellular location">
    <subcellularLocation>
        <location evidence="1">Nucleus</location>
    </subcellularLocation>
</comment>
<dbReference type="PROSITE" id="PS50808">
    <property type="entry name" value="ZF_BED"/>
    <property type="match status" value="1"/>
</dbReference>
<proteinExistence type="predicted"/>
<feature type="domain" description="BED-type" evidence="10">
    <location>
        <begin position="18"/>
        <end position="69"/>
    </location>
</feature>
<sequence>RWYRMECACNMVKMSFVNTSNPIWKYFVKLPYVRIAQCKICKCDYSFKSSITNLKVHLQKKHETEYQSYVEIVEKKKQAESVCLTSELWTSTNNDTFMCISGHFINKDFQFKSTLLKCLHLSRTYTSVDLAIIFRFICLDWGIFNKVNMCVTDNNRDIIEAVNSLGWDHCTCISQKLNNILQSFTKTYETTLKKINTIAYRSQMCNKAEKGLDSSQNRVGNSNQPLELLNSIPPMWDSIYLMIEKSLNLKNEIKAIDEKITELPNITDDEWTSLHQLHLMLKPFHEAITELSSEKYIYASKGIAIINGLKDVMKEIEKKPQYYSRLENIFKQLRAKLYEDFSSTEYESKMAICTILDPRYKTAMFIDEVVGETVENAKSDLISAVQQMMKCESQNEINSGHGDQNAMDVDDGEINLWRRRKLSIQNKKKSSDFNQLMLAQQEVAAYLQGDLAESSCDPCEWWQTNQQKFPHLAKIFKTKCNIVANSIPSDLIFTKNGVALRDRRARLPLEETIKFVFLNANLSETDYENYMPRVKEEIFYERNSTDPSNNTP</sequence>
<dbReference type="InterPro" id="IPR003656">
    <property type="entry name" value="Znf_BED"/>
</dbReference>
<evidence type="ECO:0000256" key="5">
    <source>
        <dbReference type="ARBA" id="ARBA00023015"/>
    </source>
</evidence>
<dbReference type="InterPro" id="IPR012337">
    <property type="entry name" value="RNaseH-like_sf"/>
</dbReference>
<dbReference type="Proteomes" id="UP000648187">
    <property type="component" value="Unassembled WGS sequence"/>
</dbReference>
<evidence type="ECO:0000259" key="10">
    <source>
        <dbReference type="PROSITE" id="PS50808"/>
    </source>
</evidence>
<dbReference type="InterPro" id="IPR036236">
    <property type="entry name" value="Znf_C2H2_sf"/>
</dbReference>
<keyword evidence="3 9" id="KW-0863">Zinc-finger</keyword>
<dbReference type="PANTHER" id="PTHR46481">
    <property type="entry name" value="ZINC FINGER BED DOMAIN-CONTAINING PROTEIN 4"/>
    <property type="match status" value="1"/>
</dbReference>
<keyword evidence="6" id="KW-0238">DNA-binding</keyword>
<evidence type="ECO:0000256" key="4">
    <source>
        <dbReference type="ARBA" id="ARBA00022833"/>
    </source>
</evidence>
<dbReference type="Pfam" id="PF02892">
    <property type="entry name" value="zf-BED"/>
    <property type="match status" value="1"/>
</dbReference>
<evidence type="ECO:0000256" key="3">
    <source>
        <dbReference type="ARBA" id="ARBA00022771"/>
    </source>
</evidence>
<dbReference type="Pfam" id="PF05699">
    <property type="entry name" value="Dimer_Tnp_hAT"/>
    <property type="match status" value="1"/>
</dbReference>
<keyword evidence="8" id="KW-0539">Nucleus</keyword>
<dbReference type="GO" id="GO:0003677">
    <property type="term" value="F:DNA binding"/>
    <property type="evidence" value="ECO:0007669"/>
    <property type="project" value="UniProtKB-KW"/>
</dbReference>
<accession>A0A835GNB7</accession>
<evidence type="ECO:0000256" key="1">
    <source>
        <dbReference type="ARBA" id="ARBA00004123"/>
    </source>
</evidence>
<dbReference type="GO" id="GO:0008270">
    <property type="term" value="F:zinc ion binding"/>
    <property type="evidence" value="ECO:0007669"/>
    <property type="project" value="UniProtKB-KW"/>
</dbReference>
<evidence type="ECO:0000256" key="2">
    <source>
        <dbReference type="ARBA" id="ARBA00022723"/>
    </source>
</evidence>
<dbReference type="GO" id="GO:0009791">
    <property type="term" value="P:post-embryonic development"/>
    <property type="evidence" value="ECO:0007669"/>
    <property type="project" value="UniProtKB-ARBA"/>
</dbReference>
<evidence type="ECO:0000256" key="9">
    <source>
        <dbReference type="PROSITE-ProRule" id="PRU00027"/>
    </source>
</evidence>
<name>A0A835GNB7_SPOEX</name>